<organism evidence="3">
    <name type="scientific">Microvirga ossetica</name>
    <dbReference type="NCBI Taxonomy" id="1882682"/>
    <lineage>
        <taxon>Bacteria</taxon>
        <taxon>Pseudomonadati</taxon>
        <taxon>Pseudomonadota</taxon>
        <taxon>Alphaproteobacteria</taxon>
        <taxon>Hyphomicrobiales</taxon>
        <taxon>Methylobacteriaceae</taxon>
        <taxon>Microvirga</taxon>
    </lineage>
</organism>
<dbReference type="AlphaFoldDB" id="A0A1B2EZS1"/>
<keyword evidence="3" id="KW-0614">Plasmid</keyword>
<evidence type="ECO:0008006" key="4">
    <source>
        <dbReference type="Google" id="ProtNLM"/>
    </source>
</evidence>
<dbReference type="EMBL" id="CP016621">
    <property type="protein sequence ID" value="ANY85427.1"/>
    <property type="molecule type" value="Genomic_DNA"/>
</dbReference>
<reference evidence="3" key="1">
    <citation type="submission" date="2016-07" db="EMBL/GenBank/DDBJ databases">
        <title>Microvirga ossetica sp. nov. a new species of rhizobia isolated from root nodules of the legume species Vicia alpestris Steven originated from North Ossetia region in the Caucasus.</title>
        <authorList>
            <person name="Safronova V.I."/>
            <person name="Kuznetsova I.G."/>
            <person name="Sazanova A.L."/>
            <person name="Belimov A."/>
            <person name="Andronov E."/>
            <person name="Osledkin Y.S."/>
            <person name="Onishchuk O.P."/>
            <person name="Kurchak O.N."/>
            <person name="Shaposhnikov A.I."/>
            <person name="Willems A."/>
            <person name="Tikhonovich I.A."/>
        </authorList>
    </citation>
    <scope>NUCLEOTIDE SEQUENCE [LARGE SCALE GENOMIC DNA]</scope>
    <source>
        <strain evidence="3">V5/3M</strain>
        <plasmid evidence="3">unnamed5</plasmid>
    </source>
</reference>
<protein>
    <recommendedName>
        <fullName evidence="4">Peptidase S1 domain-containing protein</fullName>
    </recommendedName>
</protein>
<evidence type="ECO:0000313" key="3">
    <source>
        <dbReference type="EMBL" id="ANY85427.1"/>
    </source>
</evidence>
<feature type="compositionally biased region" description="Polar residues" evidence="1">
    <location>
        <begin position="133"/>
        <end position="151"/>
    </location>
</feature>
<feature type="region of interest" description="Disordered" evidence="1">
    <location>
        <begin position="96"/>
        <end position="151"/>
    </location>
</feature>
<geneLocation type="plasmid" evidence="3">
    <name>unnamed5</name>
</geneLocation>
<sequence length="893" mass="94845">MMLRTLVAAVFAIGAIAPALGQQGSAKYVQCMEADWQRGYCERISPGPLDFLFGPSLCNQSDMLAGRCMRRADIKSRPLTCKELVEFGIGELSDCTPPPAKRKEASSSGGDKGRKGTPQKVTQSKSMKPVAEAQNSAAKPATQGTPPNKDTNSLINSVGFIVALSEHPAVYNAPSCAAVLISPKHVLANDTCMGRREIYGPKPEQFMIGHIPGNHLWIKSASVYPVPMDPIEAQGRWALFTVSGDPTQHYRPVRIARNPPKPGEEIVVVNLFGAGPNPEEWKCHVGYMEVGKGAIIYTCPRGRNDQGRNTKGGFLFNTSNELVALQIPRSNVPPLDDTDYWPEDYNSAILMTELTAKSPVLASIARSGDGFAGLGPAGKIVGCFTDGVAGNKTMTITQMYDCSGFWVTPRALLTCSLGEMCPALPDTVEGRATLDATLAAADLSRGSLLMLRDRDIPRAPNETTITRCKETTGSEQSFQTCVANDMSKTFDAVRECFMRITAGERTACLTAQVKDKGLDNLIGCMGGGTPSLSKMLLCARSKNEIASAESIRNCVATAQSSAAGIDCLKDSLSGPQVGAARCMTEKVYDPLECLSIISPDAAKAGSVAKCLGTVRDRTETLQCLSEYFPGEGAKIAGCLSNLDPVGKAICIAGDTPEVRAAQHAYKCISMGRDASSAIENCTDGLLDDKSRRALGCVSRSNGDRSKIAECAVGAVLPPEAARLVGCVTSSQGPTDFALCAVAPAMNEEWRTAAECAASTGGEPISFVGCTAGRLTLRELTKCFKGKIGEDCFGPNNTIVVTLRNAYNDITQGPGENNEVVKALRAIADLTGGDNSVINNPGQIWGGDNSVFNNPGQIWGGDNSVFNNPGQIFGGKNSVFNDVGQFFGRGGWRW</sequence>
<evidence type="ECO:0000256" key="2">
    <source>
        <dbReference type="SAM" id="SignalP"/>
    </source>
</evidence>
<dbReference type="KEGG" id="moc:BB934_45240"/>
<feature type="chain" id="PRO_5008536334" description="Peptidase S1 domain-containing protein" evidence="2">
    <location>
        <begin position="22"/>
        <end position="893"/>
    </location>
</feature>
<accession>A0A1B2EZS1</accession>
<gene>
    <name evidence="3" type="ORF">BB934_45240</name>
</gene>
<proteinExistence type="predicted"/>
<keyword evidence="2" id="KW-0732">Signal</keyword>
<feature type="signal peptide" evidence="2">
    <location>
        <begin position="1"/>
        <end position="21"/>
    </location>
</feature>
<name>A0A1B2EZS1_9HYPH</name>
<evidence type="ECO:0000256" key="1">
    <source>
        <dbReference type="SAM" id="MobiDB-lite"/>
    </source>
</evidence>